<evidence type="ECO:0000256" key="2">
    <source>
        <dbReference type="ARBA" id="ARBA00022676"/>
    </source>
</evidence>
<dbReference type="Pfam" id="PF00201">
    <property type="entry name" value="UDPGT"/>
    <property type="match status" value="1"/>
</dbReference>
<comment type="similarity">
    <text evidence="1 4">Belongs to the UDP-glycosyltransferase family.</text>
</comment>
<dbReference type="InterPro" id="IPR035595">
    <property type="entry name" value="UDP_glycos_trans_CS"/>
</dbReference>
<organism evidence="6 7">
    <name type="scientific">Marchantia polymorpha</name>
    <name type="common">Common liverwort</name>
    <name type="synonym">Marchantia aquatica</name>
    <dbReference type="NCBI Taxonomy" id="3197"/>
    <lineage>
        <taxon>Eukaryota</taxon>
        <taxon>Viridiplantae</taxon>
        <taxon>Streptophyta</taxon>
        <taxon>Embryophyta</taxon>
        <taxon>Marchantiophyta</taxon>
        <taxon>Marchantiopsida</taxon>
        <taxon>Marchantiidae</taxon>
        <taxon>Marchantiales</taxon>
        <taxon>Marchantiaceae</taxon>
        <taxon>Marchantia</taxon>
    </lineage>
</organism>
<protein>
    <recommendedName>
        <fullName evidence="5">Glycosyltransferase</fullName>
        <ecNumber evidence="5">2.4.1.-</ecNumber>
    </recommendedName>
</protein>
<evidence type="ECO:0000256" key="4">
    <source>
        <dbReference type="RuleBase" id="RU003718"/>
    </source>
</evidence>
<gene>
    <name evidence="6" type="ORF">MARPO_0067s0104</name>
</gene>
<dbReference type="GO" id="GO:0016757">
    <property type="term" value="F:glycosyltransferase activity"/>
    <property type="evidence" value="ECO:0000318"/>
    <property type="project" value="GO_Central"/>
</dbReference>
<dbReference type="InterPro" id="IPR050481">
    <property type="entry name" value="UDP-glycosyltransf_plant"/>
</dbReference>
<name>A0A2R6WQE0_MARPO</name>
<proteinExistence type="inferred from homology"/>
<dbReference type="Gene3D" id="3.40.50.2000">
    <property type="entry name" value="Glycogen Phosphorylase B"/>
    <property type="match status" value="2"/>
</dbReference>
<dbReference type="GO" id="GO:0035251">
    <property type="term" value="F:UDP-glucosyltransferase activity"/>
    <property type="evidence" value="ECO:0007669"/>
    <property type="project" value="InterPro"/>
</dbReference>
<evidence type="ECO:0000256" key="1">
    <source>
        <dbReference type="ARBA" id="ARBA00009995"/>
    </source>
</evidence>
<dbReference type="PROSITE" id="PS00375">
    <property type="entry name" value="UDPGT"/>
    <property type="match status" value="1"/>
</dbReference>
<evidence type="ECO:0000256" key="3">
    <source>
        <dbReference type="ARBA" id="ARBA00022679"/>
    </source>
</evidence>
<dbReference type="OMA" id="NIDRMGD"/>
<dbReference type="Gramene" id="Mp7g18730.1">
    <property type="protein sequence ID" value="Mp7g18730.1.cds"/>
    <property type="gene ID" value="Mp7g18730"/>
</dbReference>
<keyword evidence="2 4" id="KW-0328">Glycosyltransferase</keyword>
<keyword evidence="3 4" id="KW-0808">Transferase</keyword>
<dbReference type="EMBL" id="KZ772739">
    <property type="protein sequence ID" value="PTQ36033.1"/>
    <property type="molecule type" value="Genomic_DNA"/>
</dbReference>
<evidence type="ECO:0000313" key="6">
    <source>
        <dbReference type="EMBL" id="PTQ36033.1"/>
    </source>
</evidence>
<dbReference type="PANTHER" id="PTHR48048:SF30">
    <property type="entry name" value="GLYCOSYLTRANSFERASE"/>
    <property type="match status" value="1"/>
</dbReference>
<dbReference type="FunFam" id="3.40.50.2000:FF:000056">
    <property type="entry name" value="Glycosyltransferase"/>
    <property type="match status" value="1"/>
</dbReference>
<dbReference type="SUPFAM" id="SSF53756">
    <property type="entry name" value="UDP-Glycosyltransferase/glycogen phosphorylase"/>
    <property type="match status" value="1"/>
</dbReference>
<dbReference type="SMR" id="A0A2R6WQE0"/>
<dbReference type="EC" id="2.4.1.-" evidence="5"/>
<dbReference type="OrthoDB" id="5835829at2759"/>
<dbReference type="AlphaFoldDB" id="A0A2R6WQE0"/>
<sequence>METIVGSRDREENGTGNSHHLLFIPMIMQAHFASAIRLAEKLSARGLKITIVTISKHAESLNKIYTPEGLLKLGLSVEVVEDPKIDPKLPSAWSPLNVAKCMEESCRPLLQRLLGKKKAGSPYPTCMLADRFFTWSKEYAEQLDIPRYAYASYAAVTTRLMQVYHEFEDDLKQIPDGPDWERDWFEIFHGKPGLEFLSSASDLPGASRSNGWFDFAIEIGRNICTAEGVVMNSFSELESKAVEAIRNGSPGSRRQKATRVFPVGPISDLRSFRNESYVSNTDDSHAECMEWLEKQPTKSVLYVCLGSQVVLEKEQIGHLARALDASHQTFLWVLSKGRGNFNTLDDVLPEGFLTRTCGRGLVVTGWVGQLQVLAHPSVGGFVSHCGWQSVLESMTCGVPIIGWPHVAEQHFNCRYVQQVLKAGIGIRDDSNRAPIVEQLEFENAFKLFSPEKLGKALAFNAASFGRKAAAAVSRGGSSDKAIDDLIESIKQPREIHEN</sequence>
<dbReference type="InterPro" id="IPR002213">
    <property type="entry name" value="UDP_glucos_trans"/>
</dbReference>
<keyword evidence="7" id="KW-1185">Reference proteome</keyword>
<reference evidence="7" key="1">
    <citation type="journal article" date="2017" name="Cell">
        <title>Insights into land plant evolution garnered from the Marchantia polymorpha genome.</title>
        <authorList>
            <person name="Bowman J.L."/>
            <person name="Kohchi T."/>
            <person name="Yamato K.T."/>
            <person name="Jenkins J."/>
            <person name="Shu S."/>
            <person name="Ishizaki K."/>
            <person name="Yamaoka S."/>
            <person name="Nishihama R."/>
            <person name="Nakamura Y."/>
            <person name="Berger F."/>
            <person name="Adam C."/>
            <person name="Aki S.S."/>
            <person name="Althoff F."/>
            <person name="Araki T."/>
            <person name="Arteaga-Vazquez M.A."/>
            <person name="Balasubrmanian S."/>
            <person name="Barry K."/>
            <person name="Bauer D."/>
            <person name="Boehm C.R."/>
            <person name="Briginshaw L."/>
            <person name="Caballero-Perez J."/>
            <person name="Catarino B."/>
            <person name="Chen F."/>
            <person name="Chiyoda S."/>
            <person name="Chovatia M."/>
            <person name="Davies K.M."/>
            <person name="Delmans M."/>
            <person name="Demura T."/>
            <person name="Dierschke T."/>
            <person name="Dolan L."/>
            <person name="Dorantes-Acosta A.E."/>
            <person name="Eklund D.M."/>
            <person name="Florent S.N."/>
            <person name="Flores-Sandoval E."/>
            <person name="Fujiyama A."/>
            <person name="Fukuzawa H."/>
            <person name="Galik B."/>
            <person name="Grimanelli D."/>
            <person name="Grimwood J."/>
            <person name="Grossniklaus U."/>
            <person name="Hamada T."/>
            <person name="Haseloff J."/>
            <person name="Hetherington A.J."/>
            <person name="Higo A."/>
            <person name="Hirakawa Y."/>
            <person name="Hundley H.N."/>
            <person name="Ikeda Y."/>
            <person name="Inoue K."/>
            <person name="Inoue S.I."/>
            <person name="Ishida S."/>
            <person name="Jia Q."/>
            <person name="Kakita M."/>
            <person name="Kanazawa T."/>
            <person name="Kawai Y."/>
            <person name="Kawashima T."/>
            <person name="Kennedy M."/>
            <person name="Kinose K."/>
            <person name="Kinoshita T."/>
            <person name="Kohara Y."/>
            <person name="Koide E."/>
            <person name="Komatsu K."/>
            <person name="Kopischke S."/>
            <person name="Kubo M."/>
            <person name="Kyozuka J."/>
            <person name="Lagercrantz U."/>
            <person name="Lin S.S."/>
            <person name="Lindquist E."/>
            <person name="Lipzen A.M."/>
            <person name="Lu C.W."/>
            <person name="De Luna E."/>
            <person name="Martienssen R.A."/>
            <person name="Minamino N."/>
            <person name="Mizutani M."/>
            <person name="Mizutani M."/>
            <person name="Mochizuki N."/>
            <person name="Monte I."/>
            <person name="Mosher R."/>
            <person name="Nagasaki H."/>
            <person name="Nakagami H."/>
            <person name="Naramoto S."/>
            <person name="Nishitani K."/>
            <person name="Ohtani M."/>
            <person name="Okamoto T."/>
            <person name="Okumura M."/>
            <person name="Phillips J."/>
            <person name="Pollak B."/>
            <person name="Reinders A."/>
            <person name="Rovekamp M."/>
            <person name="Sano R."/>
            <person name="Sawa S."/>
            <person name="Schmid M.W."/>
            <person name="Shirakawa M."/>
            <person name="Solano R."/>
            <person name="Spunde A."/>
            <person name="Suetsugu N."/>
            <person name="Sugano S."/>
            <person name="Sugiyama A."/>
            <person name="Sun R."/>
            <person name="Suzuki Y."/>
            <person name="Takenaka M."/>
            <person name="Takezawa D."/>
            <person name="Tomogane H."/>
            <person name="Tsuzuki M."/>
            <person name="Ueda T."/>
            <person name="Umeda M."/>
            <person name="Ward J.M."/>
            <person name="Watanabe Y."/>
            <person name="Yazaki K."/>
            <person name="Yokoyama R."/>
            <person name="Yoshitake Y."/>
            <person name="Yotsui I."/>
            <person name="Zachgo S."/>
            <person name="Schmutz J."/>
        </authorList>
    </citation>
    <scope>NUCLEOTIDE SEQUENCE [LARGE SCALE GENOMIC DNA]</scope>
    <source>
        <strain evidence="7">Tak-1</strain>
    </source>
</reference>
<evidence type="ECO:0000256" key="5">
    <source>
        <dbReference type="RuleBase" id="RU362057"/>
    </source>
</evidence>
<accession>A0A2R6WQE0</accession>
<dbReference type="Proteomes" id="UP000244005">
    <property type="component" value="Unassembled WGS sequence"/>
</dbReference>
<dbReference type="PANTHER" id="PTHR48048">
    <property type="entry name" value="GLYCOSYLTRANSFERASE"/>
    <property type="match status" value="1"/>
</dbReference>
<dbReference type="CDD" id="cd03784">
    <property type="entry name" value="GT1_Gtf-like"/>
    <property type="match status" value="1"/>
</dbReference>
<evidence type="ECO:0000313" key="7">
    <source>
        <dbReference type="Proteomes" id="UP000244005"/>
    </source>
</evidence>